<organism evidence="2">
    <name type="scientific">Salmonella enterica</name>
    <name type="common">Salmonella choleraesuis</name>
    <dbReference type="NCBI Taxonomy" id="28901"/>
    <lineage>
        <taxon>Bacteria</taxon>
        <taxon>Pseudomonadati</taxon>
        <taxon>Pseudomonadota</taxon>
        <taxon>Gammaproteobacteria</taxon>
        <taxon>Enterobacterales</taxon>
        <taxon>Enterobacteriaceae</taxon>
        <taxon>Salmonella</taxon>
    </lineage>
</organism>
<dbReference type="NCBIfam" id="TIGR04370">
    <property type="entry name" value="glyco_rpt_poly"/>
    <property type="match status" value="1"/>
</dbReference>
<feature type="transmembrane region" description="Helical" evidence="1">
    <location>
        <begin position="154"/>
        <end position="172"/>
    </location>
</feature>
<evidence type="ECO:0000256" key="1">
    <source>
        <dbReference type="SAM" id="Phobius"/>
    </source>
</evidence>
<dbReference type="EMBL" id="NPLM01000007">
    <property type="protein sequence ID" value="PDN83108.1"/>
    <property type="molecule type" value="Genomic_DNA"/>
</dbReference>
<dbReference type="InterPro" id="IPR029468">
    <property type="entry name" value="O-ag_pol_Wzy"/>
</dbReference>
<protein>
    <submittedName>
        <fullName evidence="2">Oligosaccharide repeat unit polymerase</fullName>
    </submittedName>
</protein>
<feature type="transmembrane region" description="Helical" evidence="1">
    <location>
        <begin position="178"/>
        <end position="194"/>
    </location>
</feature>
<gene>
    <name evidence="2" type="ORF">CIC26_17480</name>
</gene>
<keyword evidence="1" id="KW-1133">Transmembrane helix</keyword>
<feature type="transmembrane region" description="Helical" evidence="1">
    <location>
        <begin position="128"/>
        <end position="147"/>
    </location>
</feature>
<feature type="transmembrane region" description="Helical" evidence="1">
    <location>
        <begin position="263"/>
        <end position="287"/>
    </location>
</feature>
<feature type="transmembrane region" description="Helical" evidence="1">
    <location>
        <begin position="7"/>
        <end position="25"/>
    </location>
</feature>
<evidence type="ECO:0000313" key="2">
    <source>
        <dbReference type="EMBL" id="PDN83108.1"/>
    </source>
</evidence>
<name>A0A2A6D7T6_SALER</name>
<feature type="transmembrane region" description="Helical" evidence="1">
    <location>
        <begin position="232"/>
        <end position="251"/>
    </location>
</feature>
<feature type="transmembrane region" description="Helical" evidence="1">
    <location>
        <begin position="45"/>
        <end position="66"/>
    </location>
</feature>
<feature type="transmembrane region" description="Helical" evidence="1">
    <location>
        <begin position="201"/>
        <end position="220"/>
    </location>
</feature>
<comment type="caution">
    <text evidence="2">The sequence shown here is derived from an EMBL/GenBank/DDBJ whole genome shotgun (WGS) entry which is preliminary data.</text>
</comment>
<feature type="transmembrane region" description="Helical" evidence="1">
    <location>
        <begin position="319"/>
        <end position="340"/>
    </location>
</feature>
<keyword evidence="1" id="KW-0472">Membrane</keyword>
<dbReference type="Proteomes" id="UP000873581">
    <property type="component" value="Unassembled WGS sequence"/>
</dbReference>
<proteinExistence type="predicted"/>
<sequence>MRCVMVFLAWFIAIGIYIICGILYLQFPQLSPLGALAYTDTVGDVIIVVSTGIVGVFLGYFAFSKIKLVGIKDFNNSCFINFCSVCFIISAFLIFALGVAAYGGYIAFLHTPYIAIYEGSAENQTKDILISSSGLLANYALLTSIRVNFKEISITNKVVIAVSLLILVSIFIQGRRENLILLILCFVSFYMLNYKINFKRIIKVSIICIIMFFIAGLGLYLRESTSTSGGSIFTAIPFAVMYETHFSLATLANEVRTHLYNNLPYGGVLDLFSPILFIIPAFIYGIFGLDKQSLFENNEMRFYEDKGGQFIFTEAFHSLGYVGVFLHGLILGVMLIVFYRVAKKSRLIIYHFPIISLIFVAMRKDLTYGVKYISLLFIFMMIFYFIYKLLPLKNNG</sequence>
<accession>A0A2A6D7T6</accession>
<feature type="transmembrane region" description="Helical" evidence="1">
    <location>
        <begin position="78"/>
        <end position="108"/>
    </location>
</feature>
<keyword evidence="1" id="KW-0812">Transmembrane</keyword>
<dbReference type="Pfam" id="PF14296">
    <property type="entry name" value="O-ag_pol_Wzy"/>
    <property type="match status" value="1"/>
</dbReference>
<dbReference type="AlphaFoldDB" id="A0A2A6D7T6"/>
<reference evidence="2" key="1">
    <citation type="submission" date="2017-08" db="EMBL/GenBank/DDBJ databases">
        <title>Whole genome sequencing of Salmonella enterica.</title>
        <authorList>
            <person name="Bell R."/>
            <person name="Levy K."/>
        </authorList>
    </citation>
    <scope>NUCLEOTIDE SEQUENCE [LARGE SCALE GENOMIC DNA]</scope>
    <source>
        <strain evidence="2">CFSAN060805</strain>
    </source>
</reference>
<feature type="transmembrane region" description="Helical" evidence="1">
    <location>
        <begin position="369"/>
        <end position="387"/>
    </location>
</feature>